<reference evidence="3" key="1">
    <citation type="submission" date="2015-06" db="EMBL/GenBank/DDBJ databases">
        <title>Expansion of signal transduction pathways in fungi by whole-genome duplication.</title>
        <authorList>
            <consortium name="DOE Joint Genome Institute"/>
            <person name="Corrochano L.M."/>
            <person name="Kuo A."/>
            <person name="Marcet-Houben M."/>
            <person name="Polaino S."/>
            <person name="Salamov A."/>
            <person name="Villalobos J.M."/>
            <person name="Alvarez M.I."/>
            <person name="Avalos J."/>
            <person name="Benito E.P."/>
            <person name="Benoit I."/>
            <person name="Burger G."/>
            <person name="Camino L.P."/>
            <person name="Canovas D."/>
            <person name="Cerda-Olmedo E."/>
            <person name="Cheng J.-F."/>
            <person name="Dominguez A."/>
            <person name="Elias M."/>
            <person name="Eslava A.P."/>
            <person name="Glaser F."/>
            <person name="Grimwood J."/>
            <person name="Gutierrez G."/>
            <person name="Heitman J."/>
            <person name="Henrissat B."/>
            <person name="Iturriaga E.A."/>
            <person name="Lang B.F."/>
            <person name="Lavin J.L."/>
            <person name="Lee S."/>
            <person name="Li W."/>
            <person name="Lindquist E."/>
            <person name="Lopez-Garcia S."/>
            <person name="Luque E.M."/>
            <person name="Marcos A.T."/>
            <person name="Martin J."/>
            <person name="McCluskey K."/>
            <person name="Medina H.R."/>
            <person name="Miralles-Duran A."/>
            <person name="Miyazaki A."/>
            <person name="Munoz-Torres E."/>
            <person name="Oguiza J.A."/>
            <person name="Ohm R."/>
            <person name="Olmedo M."/>
            <person name="Orejas M."/>
            <person name="Ortiz-Castellanos L."/>
            <person name="Pisabarro A.G."/>
            <person name="Rodriguez-Romero J."/>
            <person name="Ruiz-Herrera J."/>
            <person name="Ruiz-Vazquez R."/>
            <person name="Sanz C."/>
            <person name="Schackwitz W."/>
            <person name="Schmutz J."/>
            <person name="Shahriari M."/>
            <person name="Shelest E."/>
            <person name="Silva-Franco F."/>
            <person name="Soanes D."/>
            <person name="Syed K."/>
            <person name="Tagua V.G."/>
            <person name="Talbot N.J."/>
            <person name="Thon M."/>
            <person name="De vries R.P."/>
            <person name="Wiebenga A."/>
            <person name="Yadav J.S."/>
            <person name="Braun E.L."/>
            <person name="Baker S."/>
            <person name="Garre V."/>
            <person name="Horwitz B."/>
            <person name="Torres-Martinez S."/>
            <person name="Idnurm A."/>
            <person name="Herrera-Estrella A."/>
            <person name="Gabaldon T."/>
            <person name="Grigoriev I.V."/>
        </authorList>
    </citation>
    <scope>NUCLEOTIDE SEQUENCE [LARGE SCALE GENOMIC DNA]</scope>
    <source>
        <strain evidence="3">NRRL 1555(-)</strain>
    </source>
</reference>
<evidence type="ECO:0000313" key="3">
    <source>
        <dbReference type="Proteomes" id="UP000077315"/>
    </source>
</evidence>
<dbReference type="PROSITE" id="PS50181">
    <property type="entry name" value="FBOX"/>
    <property type="match status" value="1"/>
</dbReference>
<proteinExistence type="predicted"/>
<organism evidence="2 3">
    <name type="scientific">Phycomyces blakesleeanus (strain ATCC 8743b / DSM 1359 / FGSC 10004 / NBRC 33097 / NRRL 1555)</name>
    <dbReference type="NCBI Taxonomy" id="763407"/>
    <lineage>
        <taxon>Eukaryota</taxon>
        <taxon>Fungi</taxon>
        <taxon>Fungi incertae sedis</taxon>
        <taxon>Mucoromycota</taxon>
        <taxon>Mucoromycotina</taxon>
        <taxon>Mucoromycetes</taxon>
        <taxon>Mucorales</taxon>
        <taxon>Phycomycetaceae</taxon>
        <taxon>Phycomyces</taxon>
    </lineage>
</organism>
<dbReference type="VEuPathDB" id="FungiDB:PHYBLDRAFT_165065"/>
<keyword evidence="3" id="KW-1185">Reference proteome</keyword>
<accession>A0A162Q253</accession>
<dbReference type="CDD" id="cd09917">
    <property type="entry name" value="F-box_SF"/>
    <property type="match status" value="1"/>
</dbReference>
<dbReference type="InterPro" id="IPR001810">
    <property type="entry name" value="F-box_dom"/>
</dbReference>
<evidence type="ECO:0000259" key="1">
    <source>
        <dbReference type="PROSITE" id="PS50181"/>
    </source>
</evidence>
<feature type="domain" description="F-box" evidence="1">
    <location>
        <begin position="1"/>
        <end position="45"/>
    </location>
</feature>
<dbReference type="SUPFAM" id="SSF81383">
    <property type="entry name" value="F-box domain"/>
    <property type="match status" value="1"/>
</dbReference>
<dbReference type="InterPro" id="IPR032675">
    <property type="entry name" value="LRR_dom_sf"/>
</dbReference>
<dbReference type="Gene3D" id="3.80.10.10">
    <property type="entry name" value="Ribonuclease Inhibitor"/>
    <property type="match status" value="1"/>
</dbReference>
<dbReference type="RefSeq" id="XP_018294576.1">
    <property type="nucleotide sequence ID" value="XM_018435154.1"/>
</dbReference>
<dbReference type="AlphaFoldDB" id="A0A162Q253"/>
<dbReference type="EMBL" id="KV440975">
    <property type="protein sequence ID" value="OAD76536.1"/>
    <property type="molecule type" value="Genomic_DNA"/>
</dbReference>
<evidence type="ECO:0000313" key="2">
    <source>
        <dbReference type="EMBL" id="OAD76536.1"/>
    </source>
</evidence>
<dbReference type="Pfam" id="PF00646">
    <property type="entry name" value="F-box"/>
    <property type="match status" value="1"/>
</dbReference>
<dbReference type="OrthoDB" id="2269543at2759"/>
<dbReference type="Proteomes" id="UP000077315">
    <property type="component" value="Unassembled WGS sequence"/>
</dbReference>
<gene>
    <name evidence="2" type="ORF">PHYBLDRAFT_165065</name>
</gene>
<sequence>MLVSNLPFEIIRKIADFLDTSDKSQASLCCKAWQIPLQESMWTHMTIDDDQRLGRICDPGSLENNLYKHYGHHVHTLHIDFPGSIYSKILALQKLLPNLRQLRAEFRAKNDEVFQEVMYSENAVDCSLWRSLTDVSINLKYSYLQRGIEEFYPIIYSLHGLKSLSLDQDCFVNLLALTFDKLELIHSHLPKLEELHINTEPVAISPERLSDISRLTPVTHLRVLDFRIKNSVHRWLYYLAVKYPNLRALKTLYFTSEFSKEHNYSNMNLTNIPFAFIKLQEIHVKIILSALRAYLDVWKQLRLLNRSVKRIHYEIDHDMDGQDGISDLIKSCMGSFSSTLESVTVITHFHCNMDLSLTTSLEYYPCLVEIHIAIIGITIELDILLDRCPVLEKLSVYDSTLLLSNDVCSSSKKHGLCMFVLRQGQIDVGTLNYLSIRCRNLDHMAFLEVAITGDISQKTGNICANMSYTHFKVLWLLNVRFQILNNDKNTNLIALSRHKPNTSVQTNIKKNTDRLDCKRNDAKGPKELLWFYITYKDDELYSKNNVQRLDKVEARQAGKYFRNYQRKKGIDQKDLVFEPEPGSGSDNTKEMWKKSLPNGHGTIECGSIAEYYLDGYLDIDYYRLYTLFNNSP</sequence>
<protein>
    <recommendedName>
        <fullName evidence="1">F-box domain-containing protein</fullName>
    </recommendedName>
</protein>
<dbReference type="GeneID" id="28996060"/>
<dbReference type="InterPro" id="IPR036047">
    <property type="entry name" value="F-box-like_dom_sf"/>
</dbReference>
<name>A0A162Q253_PHYB8</name>
<dbReference type="InParanoid" id="A0A162Q253"/>